<organism evidence="2 3">
    <name type="scientific">Ilex paraguariensis</name>
    <name type="common">yerba mate</name>
    <dbReference type="NCBI Taxonomy" id="185542"/>
    <lineage>
        <taxon>Eukaryota</taxon>
        <taxon>Viridiplantae</taxon>
        <taxon>Streptophyta</taxon>
        <taxon>Embryophyta</taxon>
        <taxon>Tracheophyta</taxon>
        <taxon>Spermatophyta</taxon>
        <taxon>Magnoliopsida</taxon>
        <taxon>eudicotyledons</taxon>
        <taxon>Gunneridae</taxon>
        <taxon>Pentapetalae</taxon>
        <taxon>asterids</taxon>
        <taxon>campanulids</taxon>
        <taxon>Aquifoliales</taxon>
        <taxon>Aquifoliaceae</taxon>
        <taxon>Ilex</taxon>
    </lineage>
</organism>
<comment type="caution">
    <text evidence="2">The sequence shown here is derived from an EMBL/GenBank/DDBJ whole genome shotgun (WGS) entry which is preliminary data.</text>
</comment>
<proteinExistence type="predicted"/>
<evidence type="ECO:0000313" key="3">
    <source>
        <dbReference type="Proteomes" id="UP001642360"/>
    </source>
</evidence>
<protein>
    <submittedName>
        <fullName evidence="2">Uncharacterized protein</fullName>
    </submittedName>
</protein>
<reference evidence="2 3" key="1">
    <citation type="submission" date="2024-02" db="EMBL/GenBank/DDBJ databases">
        <authorList>
            <person name="Vignale AGUSTIN F."/>
            <person name="Sosa J E."/>
            <person name="Modenutti C."/>
        </authorList>
    </citation>
    <scope>NUCLEOTIDE SEQUENCE [LARGE SCALE GENOMIC DNA]</scope>
</reference>
<dbReference type="EMBL" id="CAUOFW020000781">
    <property type="protein sequence ID" value="CAK9136793.1"/>
    <property type="molecule type" value="Genomic_DNA"/>
</dbReference>
<keyword evidence="3" id="KW-1185">Reference proteome</keyword>
<dbReference type="AlphaFoldDB" id="A0ABC8QVZ9"/>
<feature type="compositionally biased region" description="Polar residues" evidence="1">
    <location>
        <begin position="89"/>
        <end position="103"/>
    </location>
</feature>
<feature type="compositionally biased region" description="Basic and acidic residues" evidence="1">
    <location>
        <begin position="104"/>
        <end position="114"/>
    </location>
</feature>
<name>A0ABC8QVZ9_9AQUA</name>
<evidence type="ECO:0000313" key="2">
    <source>
        <dbReference type="EMBL" id="CAK9136793.1"/>
    </source>
</evidence>
<gene>
    <name evidence="2" type="ORF">ILEXP_LOCUS3803</name>
</gene>
<feature type="region of interest" description="Disordered" evidence="1">
    <location>
        <begin position="59"/>
        <end position="126"/>
    </location>
</feature>
<dbReference type="Proteomes" id="UP001642360">
    <property type="component" value="Unassembled WGS sequence"/>
</dbReference>
<evidence type="ECO:0000256" key="1">
    <source>
        <dbReference type="SAM" id="MobiDB-lite"/>
    </source>
</evidence>
<accession>A0ABC8QVZ9</accession>
<sequence length="126" mass="14580">MDQRKNNSDRGLCWTNERHVDFLNTMEASFVRTMFENNGLLLPLDRYLPDSSESTLDLKKERRRRFSTSDIMDPSVTTDRKGRRRLLSQPYTSSKDQVVPQSQSRRDDKKEKAHPGVPITPAAPTN</sequence>